<dbReference type="AlphaFoldDB" id="A0A1I4FKA0"/>
<evidence type="ECO:0000313" key="3">
    <source>
        <dbReference type="Proteomes" id="UP000199533"/>
    </source>
</evidence>
<organism evidence="2 3">
    <name type="scientific">Nitrosomonas aestuarii</name>
    <dbReference type="NCBI Taxonomy" id="52441"/>
    <lineage>
        <taxon>Bacteria</taxon>
        <taxon>Pseudomonadati</taxon>
        <taxon>Pseudomonadota</taxon>
        <taxon>Betaproteobacteria</taxon>
        <taxon>Nitrosomonadales</taxon>
        <taxon>Nitrosomonadaceae</taxon>
        <taxon>Nitrosomonas</taxon>
    </lineage>
</organism>
<dbReference type="InterPro" id="IPR019734">
    <property type="entry name" value="TPR_rpt"/>
</dbReference>
<protein>
    <submittedName>
        <fullName evidence="2">Tetratricopeptide repeat-containing protein</fullName>
    </submittedName>
</protein>
<dbReference type="STRING" id="52441.SAMN05216302_10393"/>
<evidence type="ECO:0000256" key="1">
    <source>
        <dbReference type="PROSITE-ProRule" id="PRU00339"/>
    </source>
</evidence>
<dbReference type="SMART" id="SM00028">
    <property type="entry name" value="TPR"/>
    <property type="match status" value="3"/>
</dbReference>
<dbReference type="InterPro" id="IPR011990">
    <property type="entry name" value="TPR-like_helical_dom_sf"/>
</dbReference>
<dbReference type="OrthoDB" id="9771112at2"/>
<gene>
    <name evidence="2" type="ORF">SAMN05216302_10393</name>
</gene>
<dbReference type="RefSeq" id="WP_090702508.1">
    <property type="nucleotide sequence ID" value="NZ_FOSP01000039.1"/>
</dbReference>
<keyword evidence="1" id="KW-0802">TPR repeat</keyword>
<dbReference type="Proteomes" id="UP000199533">
    <property type="component" value="Unassembled WGS sequence"/>
</dbReference>
<dbReference type="Gene3D" id="1.25.40.10">
    <property type="entry name" value="Tetratricopeptide repeat domain"/>
    <property type="match status" value="2"/>
</dbReference>
<dbReference type="EMBL" id="FOSP01000039">
    <property type="protein sequence ID" value="SFL18358.1"/>
    <property type="molecule type" value="Genomic_DNA"/>
</dbReference>
<dbReference type="SUPFAM" id="SSF48452">
    <property type="entry name" value="TPR-like"/>
    <property type="match status" value="1"/>
</dbReference>
<dbReference type="PROSITE" id="PS50005">
    <property type="entry name" value="TPR"/>
    <property type="match status" value="1"/>
</dbReference>
<name>A0A1I4FKA0_9PROT</name>
<sequence length="142" mass="16003">MKQLRGEFPDGLLDQAIEALQQGETDQADSLFQQIENEGEGHIKRVAEAAFQRGKIAQDAIRYTDALEHYENAVRLQPYNTLHLNEAGLLHHTLANYKKAIAYFELVLATLEKFLGKDHPNTRTVQTNLDAAQTALSQSQRD</sequence>
<reference evidence="3" key="1">
    <citation type="submission" date="2016-10" db="EMBL/GenBank/DDBJ databases">
        <authorList>
            <person name="Varghese N."/>
            <person name="Submissions S."/>
        </authorList>
    </citation>
    <scope>NUCLEOTIDE SEQUENCE [LARGE SCALE GENOMIC DNA]</scope>
    <source>
        <strain evidence="3">Nm69</strain>
    </source>
</reference>
<feature type="repeat" description="TPR" evidence="1">
    <location>
        <begin position="47"/>
        <end position="80"/>
    </location>
</feature>
<accession>A0A1I4FKA0</accession>
<keyword evidence="3" id="KW-1185">Reference proteome</keyword>
<proteinExistence type="predicted"/>
<evidence type="ECO:0000313" key="2">
    <source>
        <dbReference type="EMBL" id="SFL18358.1"/>
    </source>
</evidence>